<dbReference type="EMBL" id="LCFB01000012">
    <property type="protein sequence ID" value="KKS84909.1"/>
    <property type="molecule type" value="Genomic_DNA"/>
</dbReference>
<comment type="caution">
    <text evidence="1">The sequence shown here is derived from an EMBL/GenBank/DDBJ whole genome shotgun (WGS) entry which is preliminary data.</text>
</comment>
<proteinExistence type="predicted"/>
<feature type="non-terminal residue" evidence="1">
    <location>
        <position position="42"/>
    </location>
</feature>
<protein>
    <submittedName>
        <fullName evidence="1">Uncharacterized protein</fullName>
    </submittedName>
</protein>
<dbReference type="Proteomes" id="UP000034543">
    <property type="component" value="Unassembled WGS sequence"/>
</dbReference>
<sequence>MHLDSLIRAGNPQRLYAQDLFNVIPDLIRNLYKFGFPLSLQE</sequence>
<dbReference type="STRING" id="1618436.UV59_C0012G0001"/>
<reference evidence="1 2" key="1">
    <citation type="journal article" date="2015" name="Nature">
        <title>rRNA introns, odd ribosomes, and small enigmatic genomes across a large radiation of phyla.</title>
        <authorList>
            <person name="Brown C.T."/>
            <person name="Hug L.A."/>
            <person name="Thomas B.C."/>
            <person name="Sharon I."/>
            <person name="Castelle C.J."/>
            <person name="Singh A."/>
            <person name="Wilkins M.J."/>
            <person name="Williams K.H."/>
            <person name="Banfield J.F."/>
        </authorList>
    </citation>
    <scope>NUCLEOTIDE SEQUENCE [LARGE SCALE GENOMIC DNA]</scope>
</reference>
<accession>A0A0G1CHF2</accession>
<dbReference type="AlphaFoldDB" id="A0A0G1CHF2"/>
<evidence type="ECO:0000313" key="1">
    <source>
        <dbReference type="EMBL" id="KKS84909.1"/>
    </source>
</evidence>
<evidence type="ECO:0000313" key="2">
    <source>
        <dbReference type="Proteomes" id="UP000034543"/>
    </source>
</evidence>
<organism evidence="1 2">
    <name type="scientific">Candidatus Gottesmanbacteria bacterium GW2011_GWA1_43_11</name>
    <dbReference type="NCBI Taxonomy" id="1618436"/>
    <lineage>
        <taxon>Bacteria</taxon>
        <taxon>Candidatus Gottesmaniibacteriota</taxon>
    </lineage>
</organism>
<gene>
    <name evidence="1" type="ORF">UV59_C0012G0001</name>
</gene>
<name>A0A0G1CHF2_9BACT</name>